<dbReference type="SUPFAM" id="SSF69304">
    <property type="entry name" value="Tricorn protease N-terminal domain"/>
    <property type="match status" value="1"/>
</dbReference>
<dbReference type="AlphaFoldDB" id="A0A7K1TZB3"/>
<organism evidence="1 2">
    <name type="scientific">Chitinophaga tropicalis</name>
    <dbReference type="NCBI Taxonomy" id="2683588"/>
    <lineage>
        <taxon>Bacteria</taxon>
        <taxon>Pseudomonadati</taxon>
        <taxon>Bacteroidota</taxon>
        <taxon>Chitinophagia</taxon>
        <taxon>Chitinophagales</taxon>
        <taxon>Chitinophagaceae</taxon>
        <taxon>Chitinophaga</taxon>
    </lineage>
</organism>
<evidence type="ECO:0000313" key="1">
    <source>
        <dbReference type="EMBL" id="MVT07459.1"/>
    </source>
</evidence>
<name>A0A7K1TZB3_9BACT</name>
<proteinExistence type="predicted"/>
<comment type="caution">
    <text evidence="1">The sequence shown here is derived from an EMBL/GenBank/DDBJ whole genome shotgun (WGS) entry which is preliminary data.</text>
</comment>
<dbReference type="Proteomes" id="UP000461730">
    <property type="component" value="Unassembled WGS sequence"/>
</dbReference>
<accession>A0A7K1TZB3</accession>
<dbReference type="InterPro" id="IPR032183">
    <property type="entry name" value="PKD-like"/>
</dbReference>
<dbReference type="PROSITE" id="PS51257">
    <property type="entry name" value="PROKAR_LIPOPROTEIN"/>
    <property type="match status" value="1"/>
</dbReference>
<reference evidence="1 2" key="1">
    <citation type="submission" date="2019-12" db="EMBL/GenBank/DDBJ databases">
        <title>Chitinophaga sp. strain ysch24 (GDMCC 1.1355), whole genome shotgun sequence.</title>
        <authorList>
            <person name="Zhang X."/>
        </authorList>
    </citation>
    <scope>NUCLEOTIDE SEQUENCE [LARGE SCALE GENOMIC DNA]</scope>
    <source>
        <strain evidence="2">ysch24</strain>
    </source>
</reference>
<dbReference type="RefSeq" id="WP_157304849.1">
    <property type="nucleotide sequence ID" value="NZ_WRXN01000001.1"/>
</dbReference>
<dbReference type="EMBL" id="WRXN01000001">
    <property type="protein sequence ID" value="MVT07459.1"/>
    <property type="molecule type" value="Genomic_DNA"/>
</dbReference>
<evidence type="ECO:0000313" key="2">
    <source>
        <dbReference type="Proteomes" id="UP000461730"/>
    </source>
</evidence>
<evidence type="ECO:0008006" key="3">
    <source>
        <dbReference type="Google" id="ProtNLM"/>
    </source>
</evidence>
<protein>
    <recommendedName>
        <fullName evidence="3">PKD family protein</fullName>
    </recommendedName>
</protein>
<gene>
    <name evidence="1" type="ORF">GO493_04230</name>
</gene>
<dbReference type="Pfam" id="PF16407">
    <property type="entry name" value="PKD_2"/>
    <property type="match status" value="1"/>
</dbReference>
<sequence>MKRILFILLIVFTSCFKDKGNYDYTDLSAPVVANFDSVYTVFTGDSLVISPVVTLPGGKKDMTCTWKINIPEQARSDDYEGPELRILFGLGASTYSALFTVTDNSTGMKYFYKFSIAGKTAFTTGTIVLSDDAGGAKLSFIKPDGTVQPDLYQAINKEPLGTGAMQLVPVRNQFYMNVIFAYWIVCSGGVNPAIRINSDNLEKEKYIRENFYEAPASIVPGYFQNIINGTTTAIMNDQLFIGTSETAPFATYYGYYGVPVSGNYRLAPDLVFTFTQAGSYYLGFDKVKRNLVRFNSSTYFGTDYTQEDSVFNPKDLRMDLIEMEKISEDDVYAFCRDSTGKAVELKFSLNFMNGNTRFKTLYQRPFPGDSLLTAGTRWQSSPVGVFYFSAGDKIYRYNPLNKEIRQLNTDFGGKAVTMIKLWNDGNVLLAGVQGSLYWLDVSTGKYGEVMRKVDGIPGNVKDVVIRE</sequence>
<keyword evidence="2" id="KW-1185">Reference proteome</keyword>